<evidence type="ECO:0000313" key="13">
    <source>
        <dbReference type="EMBL" id="KAI9560891.1"/>
    </source>
</evidence>
<dbReference type="PANTHER" id="PTHR42923:SF3">
    <property type="entry name" value="PROTOPORPHYRINOGEN OXIDASE"/>
    <property type="match status" value="1"/>
</dbReference>
<comment type="catalytic activity">
    <reaction evidence="10 11">
        <text>protoporphyrinogen IX + 3 O2 = protoporphyrin IX + 3 H2O2</text>
        <dbReference type="Rhea" id="RHEA:25576"/>
        <dbReference type="ChEBI" id="CHEBI:15379"/>
        <dbReference type="ChEBI" id="CHEBI:16240"/>
        <dbReference type="ChEBI" id="CHEBI:57306"/>
        <dbReference type="ChEBI" id="CHEBI:57307"/>
        <dbReference type="EC" id="1.3.3.4"/>
    </reaction>
</comment>
<evidence type="ECO:0000256" key="10">
    <source>
        <dbReference type="ARBA" id="ARBA00047554"/>
    </source>
</evidence>
<evidence type="ECO:0000256" key="9">
    <source>
        <dbReference type="ARBA" id="ARBA00023244"/>
    </source>
</evidence>
<sequence>MGSSGTVAILGGGISGLAAAYKLSQIHPAPKRIVLFEAANRLGGWIHSSRNLDGVVYEHGPRTLRPVGESGVTTLNLVQELGLQEHVINVPHGHPSSLNRYVYVNSKLIRLPTQLSALFKTTPPFHKPLLAAGLRDLFTSKSSKDDESMFDFVSRRLGPDIAEFAIDPLVRGVCAGDAKEISVNFLLKSLKEAEQKYGRITFGLLTSALRKPPPPTYHVSDLAKRAQLERWPVWSLQGGLQSLPETLAEKVTNAGVELYVESPCTDLEVRKDGSLVVRSGEEELHCCKVISALPSFKLSELVEKAHPTLAKLLKSIDSVTVGLVNLEWTGQRLEHDAFGFLVPSSQNSPLLGVVYDTCSFPQGDRTILTAMMGGKWFKSLFGDHVNEEALLKIALGQIESVLGISDPPTRTQVHILRQCIPQYIVGHCDRVEKIRRYVDENRLGLVLIGASFDGVSVNDCIHNATKAVENLATKLKI</sequence>
<organism evidence="13 14">
    <name type="scientific">Daphnia sinensis</name>
    <dbReference type="NCBI Taxonomy" id="1820382"/>
    <lineage>
        <taxon>Eukaryota</taxon>
        <taxon>Metazoa</taxon>
        <taxon>Ecdysozoa</taxon>
        <taxon>Arthropoda</taxon>
        <taxon>Crustacea</taxon>
        <taxon>Branchiopoda</taxon>
        <taxon>Diplostraca</taxon>
        <taxon>Cladocera</taxon>
        <taxon>Anomopoda</taxon>
        <taxon>Daphniidae</taxon>
        <taxon>Daphnia</taxon>
        <taxon>Daphnia similis group</taxon>
    </lineage>
</organism>
<protein>
    <recommendedName>
        <fullName evidence="4 11">Protoporphyrinogen oxidase</fullName>
        <ecNumber evidence="4 11">1.3.3.4</ecNumber>
    </recommendedName>
</protein>
<dbReference type="EMBL" id="WJBH02000003">
    <property type="protein sequence ID" value="KAI9560891.1"/>
    <property type="molecule type" value="Genomic_DNA"/>
</dbReference>
<evidence type="ECO:0000259" key="12">
    <source>
        <dbReference type="Pfam" id="PF01593"/>
    </source>
</evidence>
<dbReference type="AlphaFoldDB" id="A0AAD5LDS4"/>
<comment type="caution">
    <text evidence="13">The sequence shown here is derived from an EMBL/GenBank/DDBJ whole genome shotgun (WGS) entry which is preliminary data.</text>
</comment>
<dbReference type="SUPFAM" id="SSF51905">
    <property type="entry name" value="FAD/NAD(P)-binding domain"/>
    <property type="match status" value="1"/>
</dbReference>
<dbReference type="InterPro" id="IPR050464">
    <property type="entry name" value="Zeta_carotene_desat/Oxidored"/>
</dbReference>
<keyword evidence="14" id="KW-1185">Reference proteome</keyword>
<keyword evidence="7 11" id="KW-0560">Oxidoreductase</keyword>
<keyword evidence="6 11" id="KW-0274">FAD</keyword>
<evidence type="ECO:0000256" key="5">
    <source>
        <dbReference type="ARBA" id="ARBA00022630"/>
    </source>
</evidence>
<evidence type="ECO:0000256" key="1">
    <source>
        <dbReference type="ARBA" id="ARBA00002600"/>
    </source>
</evidence>
<evidence type="ECO:0000256" key="11">
    <source>
        <dbReference type="RuleBase" id="RU367069"/>
    </source>
</evidence>
<comment type="similarity">
    <text evidence="3 11">Belongs to the protoporphyrinogen/coproporphyrinogen oxidase family. Protoporphyrinogen oxidase subfamily.</text>
</comment>
<dbReference type="Proteomes" id="UP000820818">
    <property type="component" value="Linkage Group LG3"/>
</dbReference>
<evidence type="ECO:0000256" key="8">
    <source>
        <dbReference type="ARBA" id="ARBA00023133"/>
    </source>
</evidence>
<dbReference type="NCBIfam" id="TIGR00562">
    <property type="entry name" value="proto_IX_ox"/>
    <property type="match status" value="1"/>
</dbReference>
<comment type="subcellular location">
    <subcellularLocation>
        <location evidence="11">Mitochondrion inner membrane</location>
    </subcellularLocation>
</comment>
<proteinExistence type="inferred from homology"/>
<comment type="function">
    <text evidence="1 11">Catalyzes the 6-electron oxidation of protoporphyrinogen-IX to form protoporphyrin-IX.</text>
</comment>
<keyword evidence="9 11" id="KW-0627">Porphyrin biosynthesis</keyword>
<dbReference type="Gene3D" id="3.50.50.60">
    <property type="entry name" value="FAD/NAD(P)-binding domain"/>
    <property type="match status" value="1"/>
</dbReference>
<dbReference type="Pfam" id="PF01593">
    <property type="entry name" value="Amino_oxidase"/>
    <property type="match status" value="1"/>
</dbReference>
<dbReference type="GO" id="GO:0005743">
    <property type="term" value="C:mitochondrial inner membrane"/>
    <property type="evidence" value="ECO:0007669"/>
    <property type="project" value="UniProtKB-SubCell"/>
</dbReference>
<evidence type="ECO:0000313" key="14">
    <source>
        <dbReference type="Proteomes" id="UP000820818"/>
    </source>
</evidence>
<dbReference type="SUPFAM" id="SSF54373">
    <property type="entry name" value="FAD-linked reductases, C-terminal domain"/>
    <property type="match status" value="1"/>
</dbReference>
<name>A0AAD5LDS4_9CRUS</name>
<dbReference type="GO" id="GO:0004729">
    <property type="term" value="F:oxygen-dependent protoporphyrinogen oxidase activity"/>
    <property type="evidence" value="ECO:0007669"/>
    <property type="project" value="UniProtKB-UniRule"/>
</dbReference>
<evidence type="ECO:0000256" key="7">
    <source>
        <dbReference type="ARBA" id="ARBA00023002"/>
    </source>
</evidence>
<dbReference type="PANTHER" id="PTHR42923">
    <property type="entry name" value="PROTOPORPHYRINOGEN OXIDASE"/>
    <property type="match status" value="1"/>
</dbReference>
<evidence type="ECO:0000256" key="4">
    <source>
        <dbReference type="ARBA" id="ARBA00012867"/>
    </source>
</evidence>
<gene>
    <name evidence="13" type="ORF">GHT06_011845</name>
</gene>
<comment type="pathway">
    <text evidence="2 11">Porphyrin-containing compound metabolism; protoporphyrin-IX biosynthesis; protoporphyrin-IX from protoporphyrinogen-IX: step 1/1.</text>
</comment>
<dbReference type="GO" id="GO:0006782">
    <property type="term" value="P:protoporphyrinogen IX biosynthetic process"/>
    <property type="evidence" value="ECO:0007669"/>
    <property type="project" value="UniProtKB-UniRule"/>
</dbReference>
<keyword evidence="8 11" id="KW-0350">Heme biosynthesis</keyword>
<dbReference type="FunFam" id="3.50.50.60:FF:000193">
    <property type="entry name" value="Protoporphyrinogen oxidase"/>
    <property type="match status" value="1"/>
</dbReference>
<dbReference type="InterPro" id="IPR036188">
    <property type="entry name" value="FAD/NAD-bd_sf"/>
</dbReference>
<dbReference type="InterPro" id="IPR002937">
    <property type="entry name" value="Amino_oxidase"/>
</dbReference>
<evidence type="ECO:0000256" key="2">
    <source>
        <dbReference type="ARBA" id="ARBA00005073"/>
    </source>
</evidence>
<comment type="cofactor">
    <cofactor evidence="11">
        <name>FAD</name>
        <dbReference type="ChEBI" id="CHEBI:57692"/>
    </cofactor>
    <text evidence="11">Binds 1 FAD per subunit.</text>
</comment>
<evidence type="ECO:0000256" key="3">
    <source>
        <dbReference type="ARBA" id="ARBA00010551"/>
    </source>
</evidence>
<keyword evidence="5 11" id="KW-0285">Flavoprotein</keyword>
<dbReference type="InterPro" id="IPR004572">
    <property type="entry name" value="Protoporphyrinogen_oxidase"/>
</dbReference>
<dbReference type="EC" id="1.3.3.4" evidence="4 11"/>
<reference evidence="13 14" key="1">
    <citation type="submission" date="2022-05" db="EMBL/GenBank/DDBJ databases">
        <title>A multi-omics perspective on studying reproductive biology in Daphnia sinensis.</title>
        <authorList>
            <person name="Jia J."/>
        </authorList>
    </citation>
    <scope>NUCLEOTIDE SEQUENCE [LARGE SCALE GENOMIC DNA]</scope>
    <source>
        <strain evidence="13 14">WSL</strain>
    </source>
</reference>
<accession>A0AAD5LDS4</accession>
<evidence type="ECO:0000256" key="6">
    <source>
        <dbReference type="ARBA" id="ARBA00022827"/>
    </source>
</evidence>
<feature type="domain" description="Amine oxidase" evidence="12">
    <location>
        <begin position="14"/>
        <end position="470"/>
    </location>
</feature>